<name>A0ABU0MGC0_9PROT</name>
<evidence type="ECO:0000313" key="1">
    <source>
        <dbReference type="EMBL" id="MDQ0532274.1"/>
    </source>
</evidence>
<dbReference type="EMBL" id="JAUSVU010000003">
    <property type="protein sequence ID" value="MDQ0532274.1"/>
    <property type="molecule type" value="Genomic_DNA"/>
</dbReference>
<sequence length="145" mass="15397">MTSRPSRARFPAVPGRPTAATALLPAAFVLAAGLLAAGPVLANEGAKSNGCPWAQDVTLEINGKTLTLAQAVFTTTSADPVEIDRYKIYPLIDQLKLRIVGPKGREWEAALTRLVGGKRCSAFYAGKPVLVSSVARDPNELILNR</sequence>
<keyword evidence="2" id="KW-1185">Reference proteome</keyword>
<proteinExistence type="predicted"/>
<comment type="caution">
    <text evidence="1">The sequence shown here is derived from an EMBL/GenBank/DDBJ whole genome shotgun (WGS) entry which is preliminary data.</text>
</comment>
<evidence type="ECO:0000313" key="2">
    <source>
        <dbReference type="Proteomes" id="UP001244552"/>
    </source>
</evidence>
<dbReference type="Proteomes" id="UP001244552">
    <property type="component" value="Unassembled WGS sequence"/>
</dbReference>
<gene>
    <name evidence="1" type="ORF">QO018_001118</name>
</gene>
<dbReference type="RefSeq" id="WP_209980069.1">
    <property type="nucleotide sequence ID" value="NZ_JAGINO010000003.1"/>
</dbReference>
<reference evidence="1 2" key="1">
    <citation type="submission" date="2023-07" db="EMBL/GenBank/DDBJ databases">
        <title>Genomic Encyclopedia of Type Strains, Phase IV (KMG-IV): sequencing the most valuable type-strain genomes for metagenomic binning, comparative biology and taxonomic classification.</title>
        <authorList>
            <person name="Goeker M."/>
        </authorList>
    </citation>
    <scope>NUCLEOTIDE SEQUENCE [LARGE SCALE GENOMIC DNA]</scope>
    <source>
        <strain evidence="1 2">DSM 19922</strain>
    </source>
</reference>
<organism evidence="1 2">
    <name type="scientific">Azospirillum picis</name>
    <dbReference type="NCBI Taxonomy" id="488438"/>
    <lineage>
        <taxon>Bacteria</taxon>
        <taxon>Pseudomonadati</taxon>
        <taxon>Pseudomonadota</taxon>
        <taxon>Alphaproteobacteria</taxon>
        <taxon>Rhodospirillales</taxon>
        <taxon>Azospirillaceae</taxon>
        <taxon>Azospirillum</taxon>
    </lineage>
</organism>
<accession>A0ABU0MGC0</accession>
<protein>
    <submittedName>
        <fullName evidence="1">Uncharacterized protein</fullName>
    </submittedName>
</protein>